<dbReference type="GO" id="GO:0043190">
    <property type="term" value="C:ATP-binding cassette (ABC) transporter complex"/>
    <property type="evidence" value="ECO:0007669"/>
    <property type="project" value="TreeGrafter"/>
</dbReference>
<keyword evidence="3 8" id="KW-1003">Cell membrane</keyword>
<evidence type="ECO:0000313" key="10">
    <source>
        <dbReference type="EMBL" id="HJB57385.1"/>
    </source>
</evidence>
<comment type="subunit">
    <text evidence="8">Forms a stable energy-coupling factor (ECF) transporter complex composed of 2 membrane-embedded substrate-binding proteins (S component), 2 ATP-binding proteins (A component) and 2 transmembrane proteins (T component).</text>
</comment>
<dbReference type="InterPro" id="IPR003439">
    <property type="entry name" value="ABC_transporter-like_ATP-bd"/>
</dbReference>
<dbReference type="InterPro" id="IPR017871">
    <property type="entry name" value="ABC_transporter-like_CS"/>
</dbReference>
<dbReference type="InterPro" id="IPR030946">
    <property type="entry name" value="EcfA2"/>
</dbReference>
<evidence type="ECO:0000256" key="5">
    <source>
        <dbReference type="ARBA" id="ARBA00022840"/>
    </source>
</evidence>
<comment type="function">
    <text evidence="8">ATP-binding (A) component of a common energy-coupling factor (ECF) ABC-transporter complex.</text>
</comment>
<evidence type="ECO:0000256" key="2">
    <source>
        <dbReference type="ARBA" id="ARBA00022448"/>
    </source>
</evidence>
<dbReference type="CDD" id="cd03225">
    <property type="entry name" value="ABC_cobalt_CbiO_domain1"/>
    <property type="match status" value="1"/>
</dbReference>
<reference evidence="10" key="1">
    <citation type="journal article" date="2021" name="PeerJ">
        <title>Extensive microbial diversity within the chicken gut microbiome revealed by metagenomics and culture.</title>
        <authorList>
            <person name="Gilroy R."/>
            <person name="Ravi A."/>
            <person name="Getino M."/>
            <person name="Pursley I."/>
            <person name="Horton D.L."/>
            <person name="Alikhan N.F."/>
            <person name="Baker D."/>
            <person name="Gharbi K."/>
            <person name="Hall N."/>
            <person name="Watson M."/>
            <person name="Adriaenssens E.M."/>
            <person name="Foster-Nyarko E."/>
            <person name="Jarju S."/>
            <person name="Secka A."/>
            <person name="Antonio M."/>
            <person name="Oren A."/>
            <person name="Chaudhuri R.R."/>
            <person name="La Ragione R."/>
            <person name="Hildebrand F."/>
            <person name="Pallen M.J."/>
        </authorList>
    </citation>
    <scope>NUCLEOTIDE SEQUENCE</scope>
    <source>
        <strain evidence="10">CHK189-11263</strain>
    </source>
</reference>
<comment type="similarity">
    <text evidence="8">Belongs to the ABC transporter superfamily. Energy-coupling factor EcfA family.</text>
</comment>
<keyword evidence="4 8" id="KW-0547">Nucleotide-binding</keyword>
<feature type="domain" description="ABC transporter" evidence="9">
    <location>
        <begin position="5"/>
        <end position="246"/>
    </location>
</feature>
<dbReference type="EC" id="7.-.-.-" evidence="8"/>
<dbReference type="GO" id="GO:0005524">
    <property type="term" value="F:ATP binding"/>
    <property type="evidence" value="ECO:0007669"/>
    <property type="project" value="UniProtKB-UniRule"/>
</dbReference>
<dbReference type="FunFam" id="3.40.50.300:FF:000224">
    <property type="entry name" value="Energy-coupling factor transporter ATP-binding protein EcfA"/>
    <property type="match status" value="1"/>
</dbReference>
<dbReference type="PANTHER" id="PTHR43553">
    <property type="entry name" value="HEAVY METAL TRANSPORTER"/>
    <property type="match status" value="1"/>
</dbReference>
<dbReference type="InterPro" id="IPR050095">
    <property type="entry name" value="ECF_ABC_transporter_ATP-bd"/>
</dbReference>
<dbReference type="Gene3D" id="3.40.50.300">
    <property type="entry name" value="P-loop containing nucleotide triphosphate hydrolases"/>
    <property type="match status" value="1"/>
</dbReference>
<dbReference type="PANTHER" id="PTHR43553:SF27">
    <property type="entry name" value="ENERGY-COUPLING FACTOR TRANSPORTER ATP-BINDING PROTEIN ECFA2"/>
    <property type="match status" value="1"/>
</dbReference>
<keyword evidence="6" id="KW-1278">Translocase</keyword>
<dbReference type="GO" id="GO:0042626">
    <property type="term" value="F:ATPase-coupled transmembrane transporter activity"/>
    <property type="evidence" value="ECO:0007669"/>
    <property type="project" value="TreeGrafter"/>
</dbReference>
<keyword evidence="7 8" id="KW-0472">Membrane</keyword>
<dbReference type="SUPFAM" id="SSF52540">
    <property type="entry name" value="P-loop containing nucleoside triphosphate hydrolases"/>
    <property type="match status" value="1"/>
</dbReference>
<keyword evidence="5 8" id="KW-0067">ATP-binding</keyword>
<dbReference type="InterPro" id="IPR003593">
    <property type="entry name" value="AAA+_ATPase"/>
</dbReference>
<evidence type="ECO:0000256" key="8">
    <source>
        <dbReference type="RuleBase" id="RU365104"/>
    </source>
</evidence>
<sequence>MEPILETKQLSHVYSTGTPFERAALVDVDFTAYRGEYLGIIGHTGSGKSTLIQHLNGLLQPTSGQVFLEGKDIWESKERTRQTRFQVGLVFQYPEYQLFEETVYKDISFGPKNMGLDEGEVDRRVREAAHFVGLTDEQLQGSPFELSGGQKRRVAIAGVIAMEPQVLILDEPTAGLDPVGVEQILGNIRDYHDAHNATIILVSHSMEEVARTVDRLVVVNDGRIPFAGAPREVFRHGEELERMGLGVPQMTRVFHRLRAMGLDIDPSVYTIAQARQAVLDYLARKGAR</sequence>
<dbReference type="Pfam" id="PF00005">
    <property type="entry name" value="ABC_tran"/>
    <property type="match status" value="1"/>
</dbReference>
<dbReference type="EMBL" id="DWYC01000063">
    <property type="protein sequence ID" value="HJB57385.1"/>
    <property type="molecule type" value="Genomic_DNA"/>
</dbReference>
<evidence type="ECO:0000256" key="7">
    <source>
        <dbReference type="ARBA" id="ARBA00023136"/>
    </source>
</evidence>
<dbReference type="NCBIfam" id="TIGR04521">
    <property type="entry name" value="ECF_ATPase_2"/>
    <property type="match status" value="1"/>
</dbReference>
<proteinExistence type="inferred from homology"/>
<evidence type="ECO:0000313" key="11">
    <source>
        <dbReference type="Proteomes" id="UP000824208"/>
    </source>
</evidence>
<accession>A0A9D2MAS8</accession>
<name>A0A9D2MAS8_9FIRM</name>
<comment type="subcellular location">
    <subcellularLocation>
        <location evidence="1 8">Cell membrane</location>
        <topology evidence="1 8">Peripheral membrane protein</topology>
    </subcellularLocation>
</comment>
<reference evidence="10" key="2">
    <citation type="submission" date="2021-04" db="EMBL/GenBank/DDBJ databases">
        <authorList>
            <person name="Gilroy R."/>
        </authorList>
    </citation>
    <scope>NUCLEOTIDE SEQUENCE</scope>
    <source>
        <strain evidence="10">CHK189-11263</strain>
    </source>
</reference>
<organism evidence="10 11">
    <name type="scientific">Candidatus Flavonifractor intestinipullorum</name>
    <dbReference type="NCBI Taxonomy" id="2838587"/>
    <lineage>
        <taxon>Bacteria</taxon>
        <taxon>Bacillati</taxon>
        <taxon>Bacillota</taxon>
        <taxon>Clostridia</taxon>
        <taxon>Eubacteriales</taxon>
        <taxon>Oscillospiraceae</taxon>
        <taxon>Flavonifractor</taxon>
    </lineage>
</organism>
<gene>
    <name evidence="10" type="ORF">H9714_07530</name>
</gene>
<dbReference type="PROSITE" id="PS00211">
    <property type="entry name" value="ABC_TRANSPORTER_1"/>
    <property type="match status" value="1"/>
</dbReference>
<evidence type="ECO:0000256" key="4">
    <source>
        <dbReference type="ARBA" id="ARBA00022741"/>
    </source>
</evidence>
<dbReference type="GO" id="GO:0016887">
    <property type="term" value="F:ATP hydrolysis activity"/>
    <property type="evidence" value="ECO:0007669"/>
    <property type="project" value="InterPro"/>
</dbReference>
<dbReference type="PROSITE" id="PS50893">
    <property type="entry name" value="ABC_TRANSPORTER_2"/>
    <property type="match status" value="1"/>
</dbReference>
<evidence type="ECO:0000259" key="9">
    <source>
        <dbReference type="PROSITE" id="PS50893"/>
    </source>
</evidence>
<dbReference type="InterPro" id="IPR015856">
    <property type="entry name" value="ABC_transpr_CbiO/EcfA_su"/>
</dbReference>
<dbReference type="SMART" id="SM00382">
    <property type="entry name" value="AAA"/>
    <property type="match status" value="1"/>
</dbReference>
<protein>
    <recommendedName>
        <fullName evidence="8">Energy-coupling factor transporter ATP-binding protein EcfA2</fullName>
        <ecNumber evidence="8">7.-.-.-</ecNumber>
    </recommendedName>
</protein>
<dbReference type="InterPro" id="IPR027417">
    <property type="entry name" value="P-loop_NTPase"/>
</dbReference>
<keyword evidence="2 8" id="KW-0813">Transport</keyword>
<dbReference type="AlphaFoldDB" id="A0A9D2MAS8"/>
<evidence type="ECO:0000256" key="1">
    <source>
        <dbReference type="ARBA" id="ARBA00004202"/>
    </source>
</evidence>
<evidence type="ECO:0000256" key="6">
    <source>
        <dbReference type="ARBA" id="ARBA00022967"/>
    </source>
</evidence>
<comment type="caution">
    <text evidence="10">The sequence shown here is derived from an EMBL/GenBank/DDBJ whole genome shotgun (WGS) entry which is preliminary data.</text>
</comment>
<dbReference type="Proteomes" id="UP000824208">
    <property type="component" value="Unassembled WGS sequence"/>
</dbReference>
<evidence type="ECO:0000256" key="3">
    <source>
        <dbReference type="ARBA" id="ARBA00022475"/>
    </source>
</evidence>